<gene>
    <name evidence="1" type="ORF">X474_03840</name>
</gene>
<dbReference type="PANTHER" id="PTHR43179">
    <property type="entry name" value="RHAMNOSYLTRANSFERASE WBBL"/>
    <property type="match status" value="1"/>
</dbReference>
<organism evidence="1 2">
    <name type="scientific">Dethiosulfatarculus sandiegensis</name>
    <dbReference type="NCBI Taxonomy" id="1429043"/>
    <lineage>
        <taxon>Bacteria</taxon>
        <taxon>Pseudomonadati</taxon>
        <taxon>Thermodesulfobacteriota</taxon>
        <taxon>Desulfarculia</taxon>
        <taxon>Desulfarculales</taxon>
        <taxon>Desulfarculaceae</taxon>
        <taxon>Dethiosulfatarculus</taxon>
    </lineage>
</organism>
<sequence>MNQKGITVIVLSRGLDALLAQCIKETRQAIQTLEDKTDHCVVVVDNASPRPYVERRINNLGAELMRFDTHHSFAAANNLAAKRYPNRFYLLLNNDVLLHERTLGFMLQEFKTTPNLGICGSRLVFPDGTLQHCGVVFGPGEKGPYHLLRTSPSECMPRITREFQAVTGACMLIRHKLWEENKGLSTEYPFGLEDIDFCLRSRQKGWRITCCNQVESLHFEATTPGRSQLDVKSRRLFMERWQGRYTVDGE</sequence>
<accession>A0A0D2JBD0</accession>
<dbReference type="InParanoid" id="A0A0D2JBD0"/>
<evidence type="ECO:0000313" key="2">
    <source>
        <dbReference type="Proteomes" id="UP000032233"/>
    </source>
</evidence>
<dbReference type="Gene3D" id="3.90.550.10">
    <property type="entry name" value="Spore Coat Polysaccharide Biosynthesis Protein SpsA, Chain A"/>
    <property type="match status" value="1"/>
</dbReference>
<dbReference type="STRING" id="1429043.X474_03840"/>
<dbReference type="AlphaFoldDB" id="A0A0D2JBD0"/>
<evidence type="ECO:0000313" key="1">
    <source>
        <dbReference type="EMBL" id="KIX15434.1"/>
    </source>
</evidence>
<name>A0A0D2JBD0_9BACT</name>
<keyword evidence="2" id="KW-1185">Reference proteome</keyword>
<comment type="caution">
    <text evidence="1">The sequence shown here is derived from an EMBL/GenBank/DDBJ whole genome shotgun (WGS) entry which is preliminary data.</text>
</comment>
<dbReference type="Pfam" id="PF13641">
    <property type="entry name" value="Glyco_tranf_2_3"/>
    <property type="match status" value="1"/>
</dbReference>
<dbReference type="Proteomes" id="UP000032233">
    <property type="component" value="Unassembled WGS sequence"/>
</dbReference>
<dbReference type="RefSeq" id="WP_044346777.1">
    <property type="nucleotide sequence ID" value="NZ_AZAC01000003.1"/>
</dbReference>
<dbReference type="EMBL" id="AZAC01000003">
    <property type="protein sequence ID" value="KIX15434.1"/>
    <property type="molecule type" value="Genomic_DNA"/>
</dbReference>
<dbReference type="InterPro" id="IPR029044">
    <property type="entry name" value="Nucleotide-diphossugar_trans"/>
</dbReference>
<dbReference type="PANTHER" id="PTHR43179:SF7">
    <property type="entry name" value="RHAMNOSYLTRANSFERASE WBBL"/>
    <property type="match status" value="1"/>
</dbReference>
<protein>
    <submittedName>
        <fullName evidence="1">Uncharacterized protein</fullName>
    </submittedName>
</protein>
<dbReference type="SUPFAM" id="SSF53448">
    <property type="entry name" value="Nucleotide-diphospho-sugar transferases"/>
    <property type="match status" value="1"/>
</dbReference>
<reference evidence="1 2" key="1">
    <citation type="submission" date="2013-11" db="EMBL/GenBank/DDBJ databases">
        <title>Metagenomic analysis of a methanogenic consortium involved in long chain n-alkane degradation.</title>
        <authorList>
            <person name="Davidova I.A."/>
            <person name="Callaghan A.V."/>
            <person name="Wawrik B."/>
            <person name="Pruitt S."/>
            <person name="Marks C."/>
            <person name="Duncan K.E."/>
            <person name="Suflita J.M."/>
        </authorList>
    </citation>
    <scope>NUCLEOTIDE SEQUENCE [LARGE SCALE GENOMIC DNA]</scope>
    <source>
        <strain evidence="1 2">SPR</strain>
    </source>
</reference>
<proteinExistence type="predicted"/>